<evidence type="ECO:0000256" key="8">
    <source>
        <dbReference type="ARBA" id="ARBA00023242"/>
    </source>
</evidence>
<dbReference type="InterPro" id="IPR010912">
    <property type="entry name" value="SPOC_met"/>
</dbReference>
<dbReference type="SUPFAM" id="SSF100939">
    <property type="entry name" value="SPOC domain-like"/>
    <property type="match status" value="1"/>
</dbReference>
<dbReference type="Pfam" id="PF07744">
    <property type="entry name" value="SPOC"/>
    <property type="match status" value="1"/>
</dbReference>
<dbReference type="GO" id="GO:0003723">
    <property type="term" value="F:RNA binding"/>
    <property type="evidence" value="ECO:0007669"/>
    <property type="project" value="UniProtKB-UniRule"/>
</dbReference>
<evidence type="ECO:0000256" key="7">
    <source>
        <dbReference type="ARBA" id="ARBA00023163"/>
    </source>
</evidence>
<reference evidence="13" key="1">
    <citation type="submission" date="2021-04" db="EMBL/GenBank/DDBJ databases">
        <authorList>
            <consortium name="Molecular Ecology Group"/>
        </authorList>
    </citation>
    <scope>NUCLEOTIDE SEQUENCE</scope>
</reference>
<feature type="compositionally biased region" description="Pro residues" evidence="10">
    <location>
        <begin position="81"/>
        <end position="111"/>
    </location>
</feature>
<dbReference type="InterPro" id="IPR012921">
    <property type="entry name" value="SPOC_C"/>
</dbReference>
<accession>A0A8S3YU85</accession>
<evidence type="ECO:0000256" key="9">
    <source>
        <dbReference type="PROSITE-ProRule" id="PRU00176"/>
    </source>
</evidence>
<feature type="region of interest" description="Disordered" evidence="10">
    <location>
        <begin position="1"/>
        <end position="111"/>
    </location>
</feature>
<gene>
    <name evidence="13" type="ORF">CUNI_LOCUS5987</name>
</gene>
<keyword evidence="3" id="KW-0597">Phosphoprotein</keyword>
<keyword evidence="4 9" id="KW-0694">RNA-binding</keyword>
<dbReference type="InterPro" id="IPR012677">
    <property type="entry name" value="Nucleotide-bd_a/b_plait_sf"/>
</dbReference>
<dbReference type="InterPro" id="IPR000504">
    <property type="entry name" value="RRM_dom"/>
</dbReference>
<dbReference type="CDD" id="cd21544">
    <property type="entry name" value="SPOC_RBM15-like"/>
    <property type="match status" value="1"/>
</dbReference>
<evidence type="ECO:0000256" key="4">
    <source>
        <dbReference type="ARBA" id="ARBA00022884"/>
    </source>
</evidence>
<evidence type="ECO:0000259" key="11">
    <source>
        <dbReference type="PROSITE" id="PS50102"/>
    </source>
</evidence>
<evidence type="ECO:0000313" key="14">
    <source>
        <dbReference type="Proteomes" id="UP000678393"/>
    </source>
</evidence>
<feature type="domain" description="SPOC" evidence="12">
    <location>
        <begin position="562"/>
        <end position="734"/>
    </location>
</feature>
<feature type="region of interest" description="Disordered" evidence="10">
    <location>
        <begin position="185"/>
        <end position="246"/>
    </location>
</feature>
<evidence type="ECO:0000256" key="5">
    <source>
        <dbReference type="ARBA" id="ARBA00023015"/>
    </source>
</evidence>
<dbReference type="OrthoDB" id="10050565at2759"/>
<dbReference type="Pfam" id="PF00076">
    <property type="entry name" value="RRM_1"/>
    <property type="match status" value="2"/>
</dbReference>
<keyword evidence="7" id="KW-0804">Transcription</keyword>
<comment type="subcellular location">
    <subcellularLocation>
        <location evidence="1">Nucleus</location>
    </subcellularLocation>
</comment>
<dbReference type="EMBL" id="CAJHNH020000892">
    <property type="protein sequence ID" value="CAG5120429.1"/>
    <property type="molecule type" value="Genomic_DNA"/>
</dbReference>
<sequence>MSSVMKRSMDREGSPVSKRSRSAYLPDHDVMRARMSPTDFERRDSHRGGKYEPRDHHASLPPPPPPAYVPGYRSEFLVHDGPPPLPPPPPRPYDARGPPPPGPYPPPPRWPPENDYRSLYIMLRETLIDSYKRFGEMNVKITNSNDQRVAYLNFRYPEDAREALAKGVKFMFDRELKINPVFNKRRNNLSPSRSVPASGVSRPPPEPFYHSRHSPPPYDRRYPPPNGSQYAVKDEYRPDPSLPGALHHDLDKKNEKFPYHLDHVDPEYDEKATRTLFVGNLDVNMSDFDLRNIFGRFGLVEDVDIKRPVRNNGNAYAFVKYINLDCAHRAKCKIGYGKVTPTTVIWVGGIGPWVTVETLEREFDRFGAIQHIEWPRNKNFAYVIYDSIDAAQAACQQMRGFPLGGPDKRLRLDFGEKDHITRSHSLPDYLYPLPKDHVYSAPERPPEPWRDIPRLPDAADWQRDYRAPLPEAYRDGGRRTEEYAYDRSGERRKEQTPDYSKPSYVSQRSPERGRDYRNERGQSREFRDDRGQSRDEDRHTERRDYRAPSPREDYINNHCRTLADLSKVLPVAWNGALTLKSSAFATSMHVVSGDVRLVDTLMRDPTSTESPVLKITQRLRLDQPKLDDVSRRVEAAGPRGHCILLAMPSSLPNFEESTIQQRPLKNLVTYLKQKEAAGVISLPPVSITGKKDIGVLHAFPPCDFGFNFLKNRASKLSSESTKEDHLVIVVINGAS</sequence>
<evidence type="ECO:0000313" key="13">
    <source>
        <dbReference type="EMBL" id="CAG5120429.1"/>
    </source>
</evidence>
<feature type="compositionally biased region" description="Basic and acidic residues" evidence="10">
    <location>
        <begin position="461"/>
        <end position="496"/>
    </location>
</feature>
<dbReference type="Gene3D" id="2.40.290.10">
    <property type="match status" value="1"/>
</dbReference>
<keyword evidence="6" id="KW-0175">Coiled coil</keyword>
<evidence type="ECO:0000256" key="10">
    <source>
        <dbReference type="SAM" id="MobiDB-lite"/>
    </source>
</evidence>
<evidence type="ECO:0000259" key="12">
    <source>
        <dbReference type="PROSITE" id="PS50917"/>
    </source>
</evidence>
<dbReference type="AlphaFoldDB" id="A0A8S3YU85"/>
<keyword evidence="5" id="KW-0805">Transcription regulation</keyword>
<proteinExistence type="inferred from homology"/>
<keyword evidence="14" id="KW-1185">Reference proteome</keyword>
<keyword evidence="8" id="KW-0539">Nucleus</keyword>
<dbReference type="PANTHER" id="PTHR23189">
    <property type="entry name" value="RNA RECOGNITION MOTIF-CONTAINING"/>
    <property type="match status" value="1"/>
</dbReference>
<evidence type="ECO:0000256" key="2">
    <source>
        <dbReference type="ARBA" id="ARBA00005387"/>
    </source>
</evidence>
<evidence type="ECO:0000256" key="3">
    <source>
        <dbReference type="ARBA" id="ARBA00022553"/>
    </source>
</evidence>
<dbReference type="CDD" id="cd12310">
    <property type="entry name" value="RRM3_Spen"/>
    <property type="match status" value="1"/>
</dbReference>
<dbReference type="InterPro" id="IPR016194">
    <property type="entry name" value="SPOC-like_C_dom_sf"/>
</dbReference>
<feature type="compositionally biased region" description="Basic and acidic residues" evidence="10">
    <location>
        <begin position="509"/>
        <end position="552"/>
    </location>
</feature>
<dbReference type="GO" id="GO:0005634">
    <property type="term" value="C:nucleus"/>
    <property type="evidence" value="ECO:0007669"/>
    <property type="project" value="UniProtKB-SubCell"/>
</dbReference>
<dbReference type="Proteomes" id="UP000678393">
    <property type="component" value="Unassembled WGS sequence"/>
</dbReference>
<feature type="region of interest" description="Disordered" evidence="10">
    <location>
        <begin position="461"/>
        <end position="552"/>
    </location>
</feature>
<feature type="domain" description="RRM" evidence="11">
    <location>
        <begin position="274"/>
        <end position="339"/>
    </location>
</feature>
<dbReference type="InterPro" id="IPR035979">
    <property type="entry name" value="RBD_domain_sf"/>
</dbReference>
<dbReference type="PROSITE" id="PS50102">
    <property type="entry name" value="RRM"/>
    <property type="match status" value="2"/>
</dbReference>
<organism evidence="13 14">
    <name type="scientific">Candidula unifasciata</name>
    <dbReference type="NCBI Taxonomy" id="100452"/>
    <lineage>
        <taxon>Eukaryota</taxon>
        <taxon>Metazoa</taxon>
        <taxon>Spiralia</taxon>
        <taxon>Lophotrochozoa</taxon>
        <taxon>Mollusca</taxon>
        <taxon>Gastropoda</taxon>
        <taxon>Heterobranchia</taxon>
        <taxon>Euthyneura</taxon>
        <taxon>Panpulmonata</taxon>
        <taxon>Eupulmonata</taxon>
        <taxon>Stylommatophora</taxon>
        <taxon>Helicina</taxon>
        <taxon>Helicoidea</taxon>
        <taxon>Geomitridae</taxon>
        <taxon>Candidula</taxon>
    </lineage>
</organism>
<evidence type="ECO:0000256" key="1">
    <source>
        <dbReference type="ARBA" id="ARBA00004123"/>
    </source>
</evidence>
<feature type="compositionally biased region" description="Basic and acidic residues" evidence="10">
    <location>
        <begin position="39"/>
        <end position="58"/>
    </location>
</feature>
<evidence type="ECO:0000256" key="6">
    <source>
        <dbReference type="ARBA" id="ARBA00023054"/>
    </source>
</evidence>
<dbReference type="SUPFAM" id="SSF54928">
    <property type="entry name" value="RNA-binding domain, RBD"/>
    <property type="match status" value="1"/>
</dbReference>
<name>A0A8S3YU85_9EUPU</name>
<dbReference type="Gene3D" id="3.30.70.330">
    <property type="match status" value="2"/>
</dbReference>
<feature type="domain" description="RRM" evidence="11">
    <location>
        <begin position="343"/>
        <end position="417"/>
    </location>
</feature>
<dbReference type="SMART" id="SM00360">
    <property type="entry name" value="RRM"/>
    <property type="match status" value="2"/>
</dbReference>
<dbReference type="FunFam" id="2.40.290.10:FF:000002">
    <property type="entry name" value="Spen family transcriptional repressor"/>
    <property type="match status" value="1"/>
</dbReference>
<comment type="caution">
    <text evidence="13">The sequence shown here is derived from an EMBL/GenBank/DDBJ whole genome shotgun (WGS) entry which is preliminary data.</text>
</comment>
<protein>
    <submittedName>
        <fullName evidence="13">Uncharacterized protein</fullName>
    </submittedName>
</protein>
<dbReference type="PROSITE" id="PS50917">
    <property type="entry name" value="SPOC"/>
    <property type="match status" value="1"/>
</dbReference>
<comment type="similarity">
    <text evidence="2">Belongs to the RRM Spen family.</text>
</comment>